<dbReference type="InterPro" id="IPR012340">
    <property type="entry name" value="NA-bd_OB-fold"/>
</dbReference>
<dbReference type="PROSITE" id="PS50126">
    <property type="entry name" value="S1"/>
    <property type="match status" value="2"/>
</dbReference>
<dbReference type="Gene3D" id="2.40.50.140">
    <property type="entry name" value="Nucleic acid-binding proteins"/>
    <property type="match status" value="1"/>
</dbReference>
<dbReference type="PANTHER" id="PTHR15838:SF3">
    <property type="entry name" value="PROTEIN PIGMENT DEFECTIVE 338, CHLOROPLASTIC"/>
    <property type="match status" value="1"/>
</dbReference>
<evidence type="ECO:0000259" key="2">
    <source>
        <dbReference type="PROSITE" id="PS50126"/>
    </source>
</evidence>
<reference evidence="3 4" key="1">
    <citation type="submission" date="2024-03" db="EMBL/GenBank/DDBJ databases">
        <title>WGS assembly of Saponaria officinalis var. Norfolk2.</title>
        <authorList>
            <person name="Jenkins J."/>
            <person name="Shu S."/>
            <person name="Grimwood J."/>
            <person name="Barry K."/>
            <person name="Goodstein D."/>
            <person name="Schmutz J."/>
            <person name="Leebens-Mack J."/>
            <person name="Osbourn A."/>
        </authorList>
    </citation>
    <scope>NUCLEOTIDE SEQUENCE [LARGE SCALE GENOMIC DNA]</scope>
    <source>
        <strain evidence="4">cv. Norfolk2</strain>
        <strain evidence="3">JIC</strain>
        <tissue evidence="3">Leaf</tissue>
    </source>
</reference>
<feature type="region of interest" description="Disordered" evidence="1">
    <location>
        <begin position="462"/>
        <end position="485"/>
    </location>
</feature>
<dbReference type="EMBL" id="JBDFQZ010000002">
    <property type="protein sequence ID" value="KAK9748885.1"/>
    <property type="molecule type" value="Genomic_DNA"/>
</dbReference>
<organism evidence="3 4">
    <name type="scientific">Saponaria officinalis</name>
    <name type="common">Common soapwort</name>
    <name type="synonym">Lychnis saponaria</name>
    <dbReference type="NCBI Taxonomy" id="3572"/>
    <lineage>
        <taxon>Eukaryota</taxon>
        <taxon>Viridiplantae</taxon>
        <taxon>Streptophyta</taxon>
        <taxon>Embryophyta</taxon>
        <taxon>Tracheophyta</taxon>
        <taxon>Spermatophyta</taxon>
        <taxon>Magnoliopsida</taxon>
        <taxon>eudicotyledons</taxon>
        <taxon>Gunneridae</taxon>
        <taxon>Pentapetalae</taxon>
        <taxon>Caryophyllales</taxon>
        <taxon>Caryophyllaceae</taxon>
        <taxon>Caryophylleae</taxon>
        <taxon>Saponaria</taxon>
    </lineage>
</organism>
<dbReference type="Proteomes" id="UP001443914">
    <property type="component" value="Unassembled WGS sequence"/>
</dbReference>
<evidence type="ECO:0000313" key="3">
    <source>
        <dbReference type="EMBL" id="KAK9748884.1"/>
    </source>
</evidence>
<dbReference type="GO" id="GO:0003723">
    <property type="term" value="F:RNA binding"/>
    <property type="evidence" value="ECO:0007669"/>
    <property type="project" value="TreeGrafter"/>
</dbReference>
<dbReference type="SMART" id="SM00316">
    <property type="entry name" value="S1"/>
    <property type="match status" value="3"/>
</dbReference>
<sequence>MSMVMKTLSPFRLLSPIDKAVLAPTSLFLSKFEVDNTRDRFWWKKIYVPQILALSQNDRVLGVAHMAFCRAENVSEGLMNTQLDEISPNGKSDDSEELELLSKPSPIPIVDDPAKPDKDEVLEPFLKFFKSKELEEELVEEDSDDREVVSEKIVFEYYEPKPGDFVVGVVVSGDENKLDVNVGADLLGTMLKKEVLPLYDKEVDYLLCDLDKNAEEFMANGKMGIVQERDSGIGKSIFGRPIVEPGNVVLAEVLGRTLSGRPLLSSRRYFRRIAWDRVRQIEQLGEPIQVKITQWNTGGLLTRIEGLRAFLPKAELVGKVNNFADLKDKVGSTMYVQINRINEDTNDLILSERDAWGKLHLREGSLLEGTVTKIFDYGAQVRLGQTNRSGLLHVSNISLGKVRSVSDVLAVGEKVKVLVIKSLFPDKIALSTADLESVPGLFITDKQKVFAEAEEMARKYKRKRPSVPVTRKSKPSMTTTQSSEDEKNVFANWEWFAFQRENEP</sequence>
<dbReference type="CDD" id="cd04465">
    <property type="entry name" value="S1_RPS1_repeat_ec2_hs2"/>
    <property type="match status" value="1"/>
</dbReference>
<evidence type="ECO:0000313" key="4">
    <source>
        <dbReference type="Proteomes" id="UP001443914"/>
    </source>
</evidence>
<dbReference type="InterPro" id="IPR003029">
    <property type="entry name" value="S1_domain"/>
</dbReference>
<dbReference type="Pfam" id="PF00575">
    <property type="entry name" value="S1"/>
    <property type="match status" value="2"/>
</dbReference>
<dbReference type="EMBL" id="JBDFQZ010000002">
    <property type="protein sequence ID" value="KAK9748883.1"/>
    <property type="molecule type" value="Genomic_DNA"/>
</dbReference>
<comment type="caution">
    <text evidence="3">The sequence shown here is derived from an EMBL/GenBank/DDBJ whole genome shotgun (WGS) entry which is preliminary data.</text>
</comment>
<dbReference type="SUPFAM" id="SSF50249">
    <property type="entry name" value="Nucleic acid-binding proteins"/>
    <property type="match status" value="2"/>
</dbReference>
<feature type="domain" description="S1 motif" evidence="2">
    <location>
        <begin position="285"/>
        <end position="353"/>
    </location>
</feature>
<dbReference type="EMBL" id="JBDFQZ010000002">
    <property type="protein sequence ID" value="KAK9748884.1"/>
    <property type="molecule type" value="Genomic_DNA"/>
</dbReference>
<protein>
    <recommendedName>
        <fullName evidence="2">S1 motif domain-containing protein</fullName>
    </recommendedName>
</protein>
<proteinExistence type="predicted"/>
<dbReference type="GO" id="GO:0043489">
    <property type="term" value="P:RNA stabilization"/>
    <property type="evidence" value="ECO:0007669"/>
    <property type="project" value="TreeGrafter"/>
</dbReference>
<dbReference type="PANTHER" id="PTHR15838">
    <property type="entry name" value="NUCLEOLAR PROTEIN OF 40 KDA"/>
    <property type="match status" value="1"/>
</dbReference>
<evidence type="ECO:0000256" key="1">
    <source>
        <dbReference type="SAM" id="MobiDB-lite"/>
    </source>
</evidence>
<feature type="domain" description="S1 motif" evidence="2">
    <location>
        <begin position="364"/>
        <end position="433"/>
    </location>
</feature>
<gene>
    <name evidence="3" type="ORF">RND81_02G087900</name>
</gene>
<keyword evidence="4" id="KW-1185">Reference proteome</keyword>
<accession>A0AAW1MV87</accession>
<name>A0AAW1MV87_SAPOF</name>
<dbReference type="AlphaFoldDB" id="A0AAW1MV87"/>